<organism evidence="2 3">
    <name type="scientific">Lupinus luteus</name>
    <name type="common">European yellow lupine</name>
    <dbReference type="NCBI Taxonomy" id="3873"/>
    <lineage>
        <taxon>Eukaryota</taxon>
        <taxon>Viridiplantae</taxon>
        <taxon>Streptophyta</taxon>
        <taxon>Embryophyta</taxon>
        <taxon>Tracheophyta</taxon>
        <taxon>Spermatophyta</taxon>
        <taxon>Magnoliopsida</taxon>
        <taxon>eudicotyledons</taxon>
        <taxon>Gunneridae</taxon>
        <taxon>Pentapetalae</taxon>
        <taxon>rosids</taxon>
        <taxon>fabids</taxon>
        <taxon>Fabales</taxon>
        <taxon>Fabaceae</taxon>
        <taxon>Papilionoideae</taxon>
        <taxon>50 kb inversion clade</taxon>
        <taxon>genistoids sensu lato</taxon>
        <taxon>core genistoids</taxon>
        <taxon>Genisteae</taxon>
        <taxon>Lupinus</taxon>
    </lineage>
</organism>
<dbReference type="EMBL" id="CAXHTB010000013">
    <property type="protein sequence ID" value="CAL0318435.1"/>
    <property type="molecule type" value="Genomic_DNA"/>
</dbReference>
<dbReference type="GO" id="GO:0007131">
    <property type="term" value="P:reciprocal meiotic recombination"/>
    <property type="evidence" value="ECO:0007669"/>
    <property type="project" value="TreeGrafter"/>
</dbReference>
<name>A0AAV1XB41_LUPLU</name>
<evidence type="ECO:0000313" key="3">
    <source>
        <dbReference type="Proteomes" id="UP001497480"/>
    </source>
</evidence>
<comment type="caution">
    <text evidence="2">The sequence shown here is derived from an EMBL/GenBank/DDBJ whole genome shotgun (WGS) entry which is preliminary data.</text>
</comment>
<keyword evidence="1" id="KW-0175">Coiled coil</keyword>
<dbReference type="AlphaFoldDB" id="A0AAV1XB41"/>
<protein>
    <submittedName>
        <fullName evidence="2">Uncharacterized protein</fullName>
    </submittedName>
</protein>
<proteinExistence type="predicted"/>
<accession>A0AAV1XB41</accession>
<sequence length="66" mass="7427">MALLSTAQELQRVKQELAMTCDAKNQALNHADDATKIDEIHVEKTEFLSSEVFYGLTIRGTKGRNF</sequence>
<dbReference type="PANTHER" id="PTHR23160:SF20">
    <property type="entry name" value="OS02G0439200 PROTEIN"/>
    <property type="match status" value="1"/>
</dbReference>
<dbReference type="PANTHER" id="PTHR23160">
    <property type="entry name" value="SYNAPTONEMAL COMPLEX PROTEIN-RELATED"/>
    <property type="match status" value="1"/>
</dbReference>
<keyword evidence="3" id="KW-1185">Reference proteome</keyword>
<gene>
    <name evidence="2" type="ORF">LLUT_LOCUS19495</name>
</gene>
<reference evidence="2 3" key="1">
    <citation type="submission" date="2024-03" db="EMBL/GenBank/DDBJ databases">
        <authorList>
            <person name="Martinez-Hernandez J."/>
        </authorList>
    </citation>
    <scope>NUCLEOTIDE SEQUENCE [LARGE SCALE GENOMIC DNA]</scope>
</reference>
<evidence type="ECO:0000256" key="1">
    <source>
        <dbReference type="ARBA" id="ARBA00023054"/>
    </source>
</evidence>
<evidence type="ECO:0000313" key="2">
    <source>
        <dbReference type="EMBL" id="CAL0318435.1"/>
    </source>
</evidence>
<dbReference type="Proteomes" id="UP001497480">
    <property type="component" value="Unassembled WGS sequence"/>
</dbReference>